<reference evidence="3 4" key="1">
    <citation type="journal article" date="2010" name="Proc. Natl. Acad. Sci. U.S.A.">
        <title>Insights into evolution of multicellular fungi from the assembled chromosomes of the mushroom Coprinopsis cinerea (Coprinus cinereus).</title>
        <authorList>
            <person name="Stajich J.E."/>
            <person name="Wilke S.K."/>
            <person name="Ahren D."/>
            <person name="Au C.H."/>
            <person name="Birren B.W."/>
            <person name="Borodovsky M."/>
            <person name="Burns C."/>
            <person name="Canback B."/>
            <person name="Casselton L.A."/>
            <person name="Cheng C.K."/>
            <person name="Deng J."/>
            <person name="Dietrich F.S."/>
            <person name="Fargo D.C."/>
            <person name="Farman M.L."/>
            <person name="Gathman A.C."/>
            <person name="Goldberg J."/>
            <person name="Guigo R."/>
            <person name="Hoegger P.J."/>
            <person name="Hooker J.B."/>
            <person name="Huggins A."/>
            <person name="James T.Y."/>
            <person name="Kamada T."/>
            <person name="Kilaru S."/>
            <person name="Kodira C."/>
            <person name="Kues U."/>
            <person name="Kupfer D."/>
            <person name="Kwan H.S."/>
            <person name="Lomsadze A."/>
            <person name="Li W."/>
            <person name="Lilly W.W."/>
            <person name="Ma L.J."/>
            <person name="Mackey A.J."/>
            <person name="Manning G."/>
            <person name="Martin F."/>
            <person name="Muraguchi H."/>
            <person name="Natvig D.O."/>
            <person name="Palmerini H."/>
            <person name="Ramesh M.A."/>
            <person name="Rehmeyer C.J."/>
            <person name="Roe B.A."/>
            <person name="Shenoy N."/>
            <person name="Stanke M."/>
            <person name="Ter-Hovhannisyan V."/>
            <person name="Tunlid A."/>
            <person name="Velagapudi R."/>
            <person name="Vision T.J."/>
            <person name="Zeng Q."/>
            <person name="Zolan M.E."/>
            <person name="Pukkila P.J."/>
        </authorList>
    </citation>
    <scope>NUCLEOTIDE SEQUENCE [LARGE SCALE GENOMIC DNA]</scope>
    <source>
        <strain evidence="4">Okayama-7 / 130 / ATCC MYA-4618 / FGSC 9003</strain>
    </source>
</reference>
<name>A8NYT6_COPC7</name>
<evidence type="ECO:0000256" key="1">
    <source>
        <dbReference type="SAM" id="MobiDB-lite"/>
    </source>
</evidence>
<feature type="compositionally biased region" description="Acidic residues" evidence="1">
    <location>
        <begin position="137"/>
        <end position="169"/>
    </location>
</feature>
<proteinExistence type="predicted"/>
<organism evidence="3 4">
    <name type="scientific">Coprinopsis cinerea (strain Okayama-7 / 130 / ATCC MYA-4618 / FGSC 9003)</name>
    <name type="common">Inky cap fungus</name>
    <name type="synonym">Hormographiella aspergillata</name>
    <dbReference type="NCBI Taxonomy" id="240176"/>
    <lineage>
        <taxon>Eukaryota</taxon>
        <taxon>Fungi</taxon>
        <taxon>Dikarya</taxon>
        <taxon>Basidiomycota</taxon>
        <taxon>Agaricomycotina</taxon>
        <taxon>Agaricomycetes</taxon>
        <taxon>Agaricomycetidae</taxon>
        <taxon>Agaricales</taxon>
        <taxon>Agaricineae</taxon>
        <taxon>Psathyrellaceae</taxon>
        <taxon>Coprinopsis</taxon>
    </lineage>
</organism>
<feature type="chain" id="PRO_5002727482" description="Extracellular membrane protein CFEM domain-containing protein" evidence="2">
    <location>
        <begin position="21"/>
        <end position="239"/>
    </location>
</feature>
<keyword evidence="4" id="KW-1185">Reference proteome</keyword>
<feature type="compositionally biased region" description="Low complexity" evidence="1">
    <location>
        <begin position="180"/>
        <end position="200"/>
    </location>
</feature>
<protein>
    <recommendedName>
        <fullName evidence="5">Extracellular membrane protein CFEM domain-containing protein</fullName>
    </recommendedName>
</protein>
<dbReference type="AlphaFoldDB" id="A8NYT6"/>
<dbReference type="Proteomes" id="UP000001861">
    <property type="component" value="Unassembled WGS sequence"/>
</dbReference>
<dbReference type="RefSeq" id="XP_001837518.1">
    <property type="nucleotide sequence ID" value="XM_001837466.1"/>
</dbReference>
<feature type="region of interest" description="Disordered" evidence="1">
    <location>
        <begin position="120"/>
        <end position="221"/>
    </location>
</feature>
<keyword evidence="2" id="KW-0732">Signal</keyword>
<accession>A8NYT6</accession>
<dbReference type="GeneID" id="6014075"/>
<dbReference type="EMBL" id="AACS02000005">
    <property type="protein sequence ID" value="EAU84434.1"/>
    <property type="molecule type" value="Genomic_DNA"/>
</dbReference>
<evidence type="ECO:0000313" key="4">
    <source>
        <dbReference type="Proteomes" id="UP000001861"/>
    </source>
</evidence>
<dbReference type="KEGG" id="cci:CC1G_01430"/>
<evidence type="ECO:0008006" key="5">
    <source>
        <dbReference type="Google" id="ProtNLM"/>
    </source>
</evidence>
<feature type="signal peptide" evidence="2">
    <location>
        <begin position="1"/>
        <end position="20"/>
    </location>
</feature>
<dbReference type="OMA" id="DNFNGFV"/>
<sequence length="239" mass="25199">MRFTYVVPAVVLATYASAAAAPRAIDHLFPRQLLPELANLESIPPQCRDDCDDTFEAISRCDRAEGADAIQCICRNDVFDDFDDCYPCLMKESGSLPPDQVRPAVRDFMKSLAITCRTVGHPVSGYDSDDDGHISDNDDDDRLSDNDDDDRFSDTDDDHLSDDDSDDENGIPRTRGGNGPASSASGAPGSSPTGTPSSSTGDDDDDGNNSDTDRNGAGVRGGLSLGAAAVAGAGAIFLL</sequence>
<comment type="caution">
    <text evidence="3">The sequence shown here is derived from an EMBL/GenBank/DDBJ whole genome shotgun (WGS) entry which is preliminary data.</text>
</comment>
<gene>
    <name evidence="3" type="ORF">CC1G_01430</name>
</gene>
<evidence type="ECO:0000313" key="3">
    <source>
        <dbReference type="EMBL" id="EAU84434.1"/>
    </source>
</evidence>
<dbReference type="VEuPathDB" id="FungiDB:CC1G_01430"/>
<evidence type="ECO:0000256" key="2">
    <source>
        <dbReference type="SAM" id="SignalP"/>
    </source>
</evidence>
<dbReference type="InParanoid" id="A8NYT6"/>